<gene>
    <name evidence="1" type="ORF">BDBG_00298</name>
</gene>
<evidence type="ECO:0000313" key="2">
    <source>
        <dbReference type="Proteomes" id="UP000002038"/>
    </source>
</evidence>
<dbReference type="OrthoDB" id="4934446at2759"/>
<dbReference type="Proteomes" id="UP000002038">
    <property type="component" value="Unassembled WGS sequence"/>
</dbReference>
<dbReference type="KEGG" id="bgh:BDBG_00298"/>
<organism evidence="1 2">
    <name type="scientific">Blastomyces gilchristii (strain SLH14081)</name>
    <name type="common">Blastomyces dermatitidis</name>
    <dbReference type="NCBI Taxonomy" id="559298"/>
    <lineage>
        <taxon>Eukaryota</taxon>
        <taxon>Fungi</taxon>
        <taxon>Dikarya</taxon>
        <taxon>Ascomycota</taxon>
        <taxon>Pezizomycotina</taxon>
        <taxon>Eurotiomycetes</taxon>
        <taxon>Eurotiomycetidae</taxon>
        <taxon>Onygenales</taxon>
        <taxon>Ajellomycetaceae</taxon>
        <taxon>Blastomyces</taxon>
    </lineage>
</organism>
<proteinExistence type="predicted"/>
<reference evidence="2" key="1">
    <citation type="journal article" date="2015" name="PLoS Genet.">
        <title>The dynamic genome and transcriptome of the human fungal pathogen Blastomyces and close relative Emmonsia.</title>
        <authorList>
            <person name="Munoz J.F."/>
            <person name="Gauthier G.M."/>
            <person name="Desjardins C.A."/>
            <person name="Gallo J.E."/>
            <person name="Holder J."/>
            <person name="Sullivan T.D."/>
            <person name="Marty A.J."/>
            <person name="Carmen J.C."/>
            <person name="Chen Z."/>
            <person name="Ding L."/>
            <person name="Gujja S."/>
            <person name="Magrini V."/>
            <person name="Misas E."/>
            <person name="Mitreva M."/>
            <person name="Priest M."/>
            <person name="Saif S."/>
            <person name="Whiston E.A."/>
            <person name="Young S."/>
            <person name="Zeng Q."/>
            <person name="Goldman W.E."/>
            <person name="Mardis E.R."/>
            <person name="Taylor J.W."/>
            <person name="McEwen J.G."/>
            <person name="Clay O.K."/>
            <person name="Klein B.S."/>
            <person name="Cuomo C.A."/>
        </authorList>
    </citation>
    <scope>NUCLEOTIDE SEQUENCE [LARGE SCALE GENOMIC DNA]</scope>
    <source>
        <strain evidence="2">SLH14081</strain>
    </source>
</reference>
<keyword evidence="2" id="KW-1185">Reference proteome</keyword>
<dbReference type="EMBL" id="GG657448">
    <property type="protein sequence ID" value="OAT03598.1"/>
    <property type="molecule type" value="Genomic_DNA"/>
</dbReference>
<name>A0A179U8F3_BLAGS</name>
<dbReference type="GeneID" id="8508100"/>
<accession>A0A179U8F3</accession>
<protein>
    <submittedName>
        <fullName evidence="1">Uncharacterized protein</fullName>
    </submittedName>
</protein>
<evidence type="ECO:0000313" key="1">
    <source>
        <dbReference type="EMBL" id="OAT03598.1"/>
    </source>
</evidence>
<sequence length="132" mass="15043">MTSCSSGDMSFALLIINNMTVSKTVPPPFIRIVTLNFDVQEISHGRAGIGRVVWIVDLPPWKIRFYRVSVRWTWFEVVQDDRAKRRQLLRRWTAEGFAIDTCDILSFAKLVTCTCGSHPSMHAQEDQSAPCL</sequence>
<dbReference type="AlphaFoldDB" id="A0A179U8F3"/>
<dbReference type="RefSeq" id="XP_002629052.2">
    <property type="nucleotide sequence ID" value="XM_002629006.2"/>
</dbReference>
<dbReference type="VEuPathDB" id="FungiDB:BDBG_00298"/>